<dbReference type="AlphaFoldDB" id="A0A1Q9CPA5"/>
<sequence length="889" mass="98603">MRDVGCMWNCSLVDLCAGDACKMTQRVDVQIAPSSSMPNLLPVGATRLPAGARWVAARGSGQFHFLNADHVIHDKQHEASQQAMWHQRRALQEENRQRSSRLLDYVSDDLSQTTQEKLLAVRSATYDINGKVFATGKQPTAPPKQSDRGHWLTQVNGLTNRYNIINGMSINSSIARHRDAELQRLSQTLSGLPAGNVQPLRDVACYDIPGFVPLRQRHLVSSREGRGKVQATAWGLLRQPSGECILYGRQLAMMLSAPSGMLVAERAGAGFTLHRSETVAHSAGLLDRKNFAASSRARGRSEGFACKHSDGYKPLGAPVPSERVVEMHNSTFAKVDKIKQTVGREASSQHQNKKDKERTRRKEQELERLILLDSQDVIKDEQTVAEEVGLEADRKGTQNLSRLPHALYGKDLPRCGQAQERQEKDGFKELKLHIRSSYRRVEQVRADSDAAYEARSDNMQLALTSSRQGEAPLEEGGSAFLTSLELPLSARDHRPVKPQQPQPLSARRAQGQIQLPKVSPKRVTNWLPSLSEYLASNGTGVSATAGVDRAEPAEGIRYNEELTNKIVSELLPLPEGTRSLLDRLLEEQRKAGTGKGRMVPTSTQRRKKFQEELVAAWKPETLERCNPCVPSKVAEEMRQRYHGDEFQLATVERILKDLVVNEEQKGPPGAEMERASSNPVDGSVMSGPAGANKGPTSPTQDAVVGFTPTGDSGKGMAGAESVRHAQTVWVDAKVAGFLEPFGSKMMLAQAQLQDYIVRLAAIPAVQMPLEYIAEAHFVSQMCEPIMSFCKVGIVQDVSHAALGQRKMFLLHRGAFVLQRFLLLFVVRDTLRIVFIRHGESQWNSVFNQGWKIFLPFRLVRGLIREGAMTFQRDSIFYDSPLNDKGIQQG</sequence>
<dbReference type="OrthoDB" id="418870at2759"/>
<proteinExistence type="predicted"/>
<accession>A0A1Q9CPA5</accession>
<feature type="region of interest" description="Disordered" evidence="1">
    <location>
        <begin position="661"/>
        <end position="718"/>
    </location>
</feature>
<reference evidence="2 3" key="1">
    <citation type="submission" date="2016-02" db="EMBL/GenBank/DDBJ databases">
        <title>Genome analysis of coral dinoflagellate symbionts highlights evolutionary adaptations to a symbiotic lifestyle.</title>
        <authorList>
            <person name="Aranda M."/>
            <person name="Li Y."/>
            <person name="Liew Y.J."/>
            <person name="Baumgarten S."/>
            <person name="Simakov O."/>
            <person name="Wilson M."/>
            <person name="Piel J."/>
            <person name="Ashoor H."/>
            <person name="Bougouffa S."/>
            <person name="Bajic V.B."/>
            <person name="Ryu T."/>
            <person name="Ravasi T."/>
            <person name="Bayer T."/>
            <person name="Micklem G."/>
            <person name="Kim H."/>
            <person name="Bhak J."/>
            <person name="Lajeunesse T.C."/>
            <person name="Voolstra C.R."/>
        </authorList>
    </citation>
    <scope>NUCLEOTIDE SEQUENCE [LARGE SCALE GENOMIC DNA]</scope>
    <source>
        <strain evidence="2 3">CCMP2467</strain>
    </source>
</reference>
<dbReference type="Proteomes" id="UP000186817">
    <property type="component" value="Unassembled WGS sequence"/>
</dbReference>
<organism evidence="2 3">
    <name type="scientific">Symbiodinium microadriaticum</name>
    <name type="common">Dinoflagellate</name>
    <name type="synonym">Zooxanthella microadriatica</name>
    <dbReference type="NCBI Taxonomy" id="2951"/>
    <lineage>
        <taxon>Eukaryota</taxon>
        <taxon>Sar</taxon>
        <taxon>Alveolata</taxon>
        <taxon>Dinophyceae</taxon>
        <taxon>Suessiales</taxon>
        <taxon>Symbiodiniaceae</taxon>
        <taxon>Symbiodinium</taxon>
    </lineage>
</organism>
<dbReference type="EMBL" id="LSRX01001022">
    <property type="protein sequence ID" value="OLP84725.1"/>
    <property type="molecule type" value="Genomic_DNA"/>
</dbReference>
<evidence type="ECO:0000313" key="2">
    <source>
        <dbReference type="EMBL" id="OLP84725.1"/>
    </source>
</evidence>
<evidence type="ECO:0000256" key="1">
    <source>
        <dbReference type="SAM" id="MobiDB-lite"/>
    </source>
</evidence>
<gene>
    <name evidence="2" type="ORF">AK812_SmicGene34369</name>
</gene>
<keyword evidence="3" id="KW-1185">Reference proteome</keyword>
<comment type="caution">
    <text evidence="2">The sequence shown here is derived from an EMBL/GenBank/DDBJ whole genome shotgun (WGS) entry which is preliminary data.</text>
</comment>
<name>A0A1Q9CPA5_SYMMI</name>
<feature type="region of interest" description="Disordered" evidence="1">
    <location>
        <begin position="338"/>
        <end position="362"/>
    </location>
</feature>
<protein>
    <submittedName>
        <fullName evidence="2">Uncharacterized protein</fullName>
    </submittedName>
</protein>
<evidence type="ECO:0000313" key="3">
    <source>
        <dbReference type="Proteomes" id="UP000186817"/>
    </source>
</evidence>
<feature type="compositionally biased region" description="Basic and acidic residues" evidence="1">
    <location>
        <begin position="352"/>
        <end position="362"/>
    </location>
</feature>